<dbReference type="InterPro" id="IPR001650">
    <property type="entry name" value="Helicase_C-like"/>
</dbReference>
<evidence type="ECO:0000313" key="10">
    <source>
        <dbReference type="Proteomes" id="UP000355283"/>
    </source>
</evidence>
<protein>
    <recommendedName>
        <fullName evidence="5">ATP-dependent RNA helicase</fullName>
        <ecNumber evidence="5">3.6.4.13</ecNumber>
    </recommendedName>
</protein>
<evidence type="ECO:0000259" key="7">
    <source>
        <dbReference type="PROSITE" id="PS51192"/>
    </source>
</evidence>
<feature type="compositionally biased region" description="Basic and acidic residues" evidence="6">
    <location>
        <begin position="614"/>
        <end position="627"/>
    </location>
</feature>
<keyword evidence="10" id="KW-1185">Reference proteome</keyword>
<feature type="domain" description="Helicase C-terminal" evidence="8">
    <location>
        <begin position="347"/>
        <end position="515"/>
    </location>
</feature>
<keyword evidence="3 5" id="KW-0067">ATP-binding</keyword>
<dbReference type="SUPFAM" id="SSF52540">
    <property type="entry name" value="P-loop containing nucleoside triphosphate hydrolases"/>
    <property type="match status" value="1"/>
</dbReference>
<dbReference type="InterPro" id="IPR014001">
    <property type="entry name" value="Helicase_ATP-bd"/>
</dbReference>
<comment type="domain">
    <text evidence="5">The Q motif is unique to and characteristic of the DEAD box family of RNA helicases and controls ATP binding and hydrolysis.</text>
</comment>
<dbReference type="Proteomes" id="UP000355283">
    <property type="component" value="Unassembled WGS sequence"/>
</dbReference>
<dbReference type="GO" id="GO:0003724">
    <property type="term" value="F:RNA helicase activity"/>
    <property type="evidence" value="ECO:0007669"/>
    <property type="project" value="UniProtKB-EC"/>
</dbReference>
<dbReference type="GO" id="GO:0016787">
    <property type="term" value="F:hydrolase activity"/>
    <property type="evidence" value="ECO:0007669"/>
    <property type="project" value="UniProtKB-KW"/>
</dbReference>
<evidence type="ECO:0000259" key="8">
    <source>
        <dbReference type="PROSITE" id="PS51194"/>
    </source>
</evidence>
<keyword evidence="1 5" id="KW-0547">Nucleotide-binding</keyword>
<reference evidence="9 10" key="1">
    <citation type="submission" date="2019-01" db="EMBL/GenBank/DDBJ databases">
        <title>Nuclear Genome Assembly of the Microalgal Biofuel strain Nannochloropsis salina CCMP1776.</title>
        <authorList>
            <person name="Hovde B."/>
        </authorList>
    </citation>
    <scope>NUCLEOTIDE SEQUENCE [LARGE SCALE GENOMIC DNA]</scope>
    <source>
        <strain evidence="9 10">CCMP1776</strain>
    </source>
</reference>
<feature type="region of interest" description="Disordered" evidence="6">
    <location>
        <begin position="548"/>
        <end position="627"/>
    </location>
</feature>
<dbReference type="SMART" id="SM00490">
    <property type="entry name" value="HELICc"/>
    <property type="match status" value="1"/>
</dbReference>
<organism evidence="9 10">
    <name type="scientific">Nannochloropsis salina CCMP1776</name>
    <dbReference type="NCBI Taxonomy" id="1027361"/>
    <lineage>
        <taxon>Eukaryota</taxon>
        <taxon>Sar</taxon>
        <taxon>Stramenopiles</taxon>
        <taxon>Ochrophyta</taxon>
        <taxon>Eustigmatophyceae</taxon>
        <taxon>Eustigmatales</taxon>
        <taxon>Monodopsidaceae</taxon>
        <taxon>Microchloropsis</taxon>
        <taxon>Microchloropsis salina</taxon>
    </lineage>
</organism>
<dbReference type="Pfam" id="PF00270">
    <property type="entry name" value="DEAD"/>
    <property type="match status" value="1"/>
</dbReference>
<dbReference type="PROSITE" id="PS51192">
    <property type="entry name" value="HELICASE_ATP_BIND_1"/>
    <property type="match status" value="1"/>
</dbReference>
<keyword evidence="5" id="KW-0347">Helicase</keyword>
<dbReference type="OrthoDB" id="422663at2759"/>
<name>A0A4D9CP81_9STRA</name>
<comment type="function">
    <text evidence="5">RNA helicase.</text>
</comment>
<dbReference type="CDD" id="cd18787">
    <property type="entry name" value="SF2_C_DEAD"/>
    <property type="match status" value="1"/>
</dbReference>
<comment type="similarity">
    <text evidence="5">Belongs to the DEAD box helicase family.</text>
</comment>
<sequence>MSSSTNDPAGGWGANYTSASPAPTPPPSSASASPQIPRRGGGDRGRHRPKFKERELEASFKDSCRIHLPTKRDKAGEGEVLATLSEDDPLHSGVEFSDPEAGIPEEILAAIAELNLEEMSKIQNLTIPMFTKDEEKPHIIAQANSGSGKSAAFVIGTLSLLDTSKATPQAIILAPNRELVLQAYDWVRQLSKRITPPLEVALALPDNAAFTRRRVQAHVVVGTPATTLRGIQNRSLDVSQVRIMTLDEADQLLDAKNKIDCERIRGLIEGTAPGRAKSGTPICRYALFSATYSDTIMANVRDFVPRTSKRALIQLDKNEVMVEEIAQLYVDLREQGYDAPRFEQQRRKEDFIVALLKERTITGKVVIFVQSKRSCAALADRLRQLRHLEASEFHGGLTPEERDIFFADFIQGRRNVLVATDVLSRGIDVEGIAWVINFDMPFQPRVARSDEEGNVTDTGAPETYIHRVGRTGRFGAEGIAVSLVANNQEWNLLRAIERDYALGIKAQAGQEAAVLIHQVPADSIPEVEKVAKQVADAVKARRAERLAAEAAEEKEQEKKEADKEAATAAAAAAASGGPVTAGEGSENAGKGKVGGETKEEENGEEKEAAANGDASKEKESGATEKGT</sequence>
<dbReference type="EC" id="3.6.4.13" evidence="5"/>
<dbReference type="SMART" id="SM00487">
    <property type="entry name" value="DEXDc"/>
    <property type="match status" value="1"/>
</dbReference>
<evidence type="ECO:0000256" key="3">
    <source>
        <dbReference type="ARBA" id="ARBA00022840"/>
    </source>
</evidence>
<comment type="caution">
    <text evidence="9">The sequence shown here is derived from an EMBL/GenBank/DDBJ whole genome shotgun (WGS) entry which is preliminary data.</text>
</comment>
<dbReference type="PROSITE" id="PS51194">
    <property type="entry name" value="HELICASE_CTER"/>
    <property type="match status" value="1"/>
</dbReference>
<evidence type="ECO:0000256" key="4">
    <source>
        <dbReference type="ARBA" id="ARBA00022884"/>
    </source>
</evidence>
<gene>
    <name evidence="9" type="ORF">NSK_008112</name>
</gene>
<evidence type="ECO:0000256" key="1">
    <source>
        <dbReference type="ARBA" id="ARBA00022741"/>
    </source>
</evidence>
<evidence type="ECO:0000256" key="2">
    <source>
        <dbReference type="ARBA" id="ARBA00022801"/>
    </source>
</evidence>
<feature type="region of interest" description="Disordered" evidence="6">
    <location>
        <begin position="1"/>
        <end position="56"/>
    </location>
</feature>
<dbReference type="EMBL" id="SDOX01000163">
    <property type="protein sequence ID" value="TFJ80536.1"/>
    <property type="molecule type" value="Genomic_DNA"/>
</dbReference>
<dbReference type="InterPro" id="IPR011545">
    <property type="entry name" value="DEAD/DEAH_box_helicase_dom"/>
</dbReference>
<dbReference type="Pfam" id="PF00271">
    <property type="entry name" value="Helicase_C"/>
    <property type="match status" value="1"/>
</dbReference>
<dbReference type="PANTHER" id="PTHR24031">
    <property type="entry name" value="RNA HELICASE"/>
    <property type="match status" value="1"/>
</dbReference>
<dbReference type="GO" id="GO:0003723">
    <property type="term" value="F:RNA binding"/>
    <property type="evidence" value="ECO:0007669"/>
    <property type="project" value="UniProtKB-UniRule"/>
</dbReference>
<keyword evidence="2 5" id="KW-0378">Hydrolase</keyword>
<proteinExistence type="inferred from homology"/>
<dbReference type="InterPro" id="IPR027417">
    <property type="entry name" value="P-loop_NTPase"/>
</dbReference>
<evidence type="ECO:0000313" key="9">
    <source>
        <dbReference type="EMBL" id="TFJ80536.1"/>
    </source>
</evidence>
<comment type="catalytic activity">
    <reaction evidence="5">
        <text>ATP + H2O = ADP + phosphate + H(+)</text>
        <dbReference type="Rhea" id="RHEA:13065"/>
        <dbReference type="ChEBI" id="CHEBI:15377"/>
        <dbReference type="ChEBI" id="CHEBI:15378"/>
        <dbReference type="ChEBI" id="CHEBI:30616"/>
        <dbReference type="ChEBI" id="CHEBI:43474"/>
        <dbReference type="ChEBI" id="CHEBI:456216"/>
        <dbReference type="EC" id="3.6.4.13"/>
    </reaction>
</comment>
<evidence type="ECO:0000256" key="6">
    <source>
        <dbReference type="SAM" id="MobiDB-lite"/>
    </source>
</evidence>
<accession>A0A4D9CP81</accession>
<feature type="domain" description="Helicase ATP-binding" evidence="7">
    <location>
        <begin position="130"/>
        <end position="310"/>
    </location>
</feature>
<dbReference type="AlphaFoldDB" id="A0A4D9CP81"/>
<keyword evidence="4 5" id="KW-0694">RNA-binding</keyword>
<evidence type="ECO:0000256" key="5">
    <source>
        <dbReference type="RuleBase" id="RU365068"/>
    </source>
</evidence>
<dbReference type="GO" id="GO:0005524">
    <property type="term" value="F:ATP binding"/>
    <property type="evidence" value="ECO:0007669"/>
    <property type="project" value="UniProtKB-UniRule"/>
</dbReference>
<feature type="compositionally biased region" description="Basic and acidic residues" evidence="6">
    <location>
        <begin position="548"/>
        <end position="565"/>
    </location>
</feature>
<dbReference type="Gene3D" id="3.40.50.300">
    <property type="entry name" value="P-loop containing nucleotide triphosphate hydrolases"/>
    <property type="match status" value="2"/>
</dbReference>